<dbReference type="Proteomes" id="UP001558353">
    <property type="component" value="Unassembled WGS sequence"/>
</dbReference>
<dbReference type="SUPFAM" id="SSF46689">
    <property type="entry name" value="Homeodomain-like"/>
    <property type="match status" value="1"/>
</dbReference>
<feature type="DNA-binding region" description="H-T-H motif" evidence="4">
    <location>
        <begin position="32"/>
        <end position="51"/>
    </location>
</feature>
<dbReference type="SUPFAM" id="SSF48498">
    <property type="entry name" value="Tetracyclin repressor-like, C-terminal domain"/>
    <property type="match status" value="1"/>
</dbReference>
<dbReference type="PANTHER" id="PTHR30055">
    <property type="entry name" value="HTH-TYPE TRANSCRIPTIONAL REGULATOR RUTR"/>
    <property type="match status" value="1"/>
</dbReference>
<evidence type="ECO:0000313" key="6">
    <source>
        <dbReference type="EMBL" id="MEX3529152.1"/>
    </source>
</evidence>
<evidence type="ECO:0000313" key="7">
    <source>
        <dbReference type="Proteomes" id="UP001558353"/>
    </source>
</evidence>
<evidence type="ECO:0000256" key="2">
    <source>
        <dbReference type="ARBA" id="ARBA00023125"/>
    </source>
</evidence>
<dbReference type="Pfam" id="PF00440">
    <property type="entry name" value="TetR_N"/>
    <property type="match status" value="1"/>
</dbReference>
<evidence type="ECO:0000256" key="4">
    <source>
        <dbReference type="PROSITE-ProRule" id="PRU00335"/>
    </source>
</evidence>
<gene>
    <name evidence="6" type="ORF">VVR64_08800</name>
</gene>
<keyword evidence="2 4" id="KW-0238">DNA-binding</keyword>
<reference evidence="6 7" key="1">
    <citation type="journal article" date="2024" name="Fungal Genet. Biol.">
        <title>The porcine skin microbiome exhibits broad fungal antagonism.</title>
        <authorList>
            <person name="De La Cruz K.F."/>
            <person name="Townsend E.C."/>
            <person name="Alex Cheong J.Z."/>
            <person name="Salamzade R."/>
            <person name="Liu A."/>
            <person name="Sandstrom S."/>
            <person name="Davila E."/>
            <person name="Huang L."/>
            <person name="Xu K.H."/>
            <person name="Wu S.Y."/>
            <person name="Meudt J.J."/>
            <person name="Shanmuganayagam D."/>
            <person name="Gibson A.L.F."/>
            <person name="Kalan L.R."/>
        </authorList>
    </citation>
    <scope>NUCLEOTIDE SEQUENCE [LARGE SCALE GENOMIC DNA]</scope>
    <source>
        <strain evidence="6 7">LK2569</strain>
    </source>
</reference>
<keyword evidence="3" id="KW-0804">Transcription</keyword>
<evidence type="ECO:0000256" key="1">
    <source>
        <dbReference type="ARBA" id="ARBA00023015"/>
    </source>
</evidence>
<dbReference type="PROSITE" id="PS50977">
    <property type="entry name" value="HTH_TETR_2"/>
    <property type="match status" value="1"/>
</dbReference>
<evidence type="ECO:0000259" key="5">
    <source>
        <dbReference type="PROSITE" id="PS50977"/>
    </source>
</evidence>
<dbReference type="InterPro" id="IPR036271">
    <property type="entry name" value="Tet_transcr_reg_TetR-rel_C_sf"/>
</dbReference>
<feature type="domain" description="HTH tetR-type" evidence="5">
    <location>
        <begin position="9"/>
        <end position="69"/>
    </location>
</feature>
<keyword evidence="1" id="KW-0805">Transcription regulation</keyword>
<dbReference type="RefSeq" id="WP_368522692.1">
    <property type="nucleotide sequence ID" value="NZ_JAYWMA010000009.1"/>
</dbReference>
<accession>A0ABV3UVC5</accession>
<name>A0ABV3UVC5_9CORY</name>
<dbReference type="Gene3D" id="1.10.357.10">
    <property type="entry name" value="Tetracycline Repressor, domain 2"/>
    <property type="match status" value="1"/>
</dbReference>
<protein>
    <submittedName>
        <fullName evidence="6">TetR/AcrR family transcriptional regulator</fullName>
    </submittedName>
</protein>
<organism evidence="6 7">
    <name type="scientific">Corynebacterium xerosis</name>
    <dbReference type="NCBI Taxonomy" id="1725"/>
    <lineage>
        <taxon>Bacteria</taxon>
        <taxon>Bacillati</taxon>
        <taxon>Actinomycetota</taxon>
        <taxon>Actinomycetes</taxon>
        <taxon>Mycobacteriales</taxon>
        <taxon>Corynebacteriaceae</taxon>
        <taxon>Corynebacterium</taxon>
    </lineage>
</organism>
<dbReference type="InterPro" id="IPR001647">
    <property type="entry name" value="HTH_TetR"/>
</dbReference>
<dbReference type="EMBL" id="JAYWMA010000009">
    <property type="protein sequence ID" value="MEX3529152.1"/>
    <property type="molecule type" value="Genomic_DNA"/>
</dbReference>
<comment type="caution">
    <text evidence="6">The sequence shown here is derived from an EMBL/GenBank/DDBJ whole genome shotgun (WGS) entry which is preliminary data.</text>
</comment>
<evidence type="ECO:0000256" key="3">
    <source>
        <dbReference type="ARBA" id="ARBA00023163"/>
    </source>
</evidence>
<dbReference type="InterPro" id="IPR050109">
    <property type="entry name" value="HTH-type_TetR-like_transc_reg"/>
</dbReference>
<dbReference type="InterPro" id="IPR009057">
    <property type="entry name" value="Homeodomain-like_sf"/>
</dbReference>
<proteinExistence type="predicted"/>
<sequence length="155" mass="16302">MRIRSSSGSGSLGDSSAGATSLLAARGAEHATVRKVAAEAGLSPGAVQHHFRTRDDLITAAYGRTAERFRADLEEAVAEIDDPAGRFRAACHLLAGCADDSDRDREEAALLLAMLDGIAVARLAEPERMTAARGRDLIDRQLARLAADGDYAGGR</sequence>
<keyword evidence="7" id="KW-1185">Reference proteome</keyword>
<dbReference type="PANTHER" id="PTHR30055:SF234">
    <property type="entry name" value="HTH-TYPE TRANSCRIPTIONAL REGULATOR BETI"/>
    <property type="match status" value="1"/>
</dbReference>